<evidence type="ECO:0000313" key="2">
    <source>
        <dbReference type="EMBL" id="KAJ9129384.1"/>
    </source>
</evidence>
<dbReference type="EMBL" id="JARPOI010000155">
    <property type="protein sequence ID" value="KAJ9129384.1"/>
    <property type="molecule type" value="Genomic_DNA"/>
</dbReference>
<dbReference type="InterPro" id="IPR036397">
    <property type="entry name" value="RNaseH_sf"/>
</dbReference>
<protein>
    <recommendedName>
        <fullName evidence="1">Integrase catalytic domain-containing protein</fullName>
    </recommendedName>
</protein>
<sequence length="237" mass="27638">PRALISDRGTHFYNRTVEALLRRYGVFHRISTAYHPQTSGQAEVSNREIKFILDKTVKPNRKDWSLRLDSALWAYKTAYKTPIGMSPYRLVFGKLCHLPVELEHKAYWAIRHCNLDLDTAGVERKLQLQELEEIRLETYENFKIYKEKTKAVHDKLILRKQFVVGHKVLLYNSRLKLMPGKLHSRWIGPFAVTNVFLYSAVEIQSLGTNKVVKVNGYRLKPFYERVSRAYNGGAQID</sequence>
<feature type="non-terminal residue" evidence="2">
    <location>
        <position position="1"/>
    </location>
</feature>
<dbReference type="PANTHER" id="PTHR47266">
    <property type="entry name" value="ENDONUCLEASE-RELATED"/>
    <property type="match status" value="1"/>
</dbReference>
<dbReference type="PROSITE" id="PS50994">
    <property type="entry name" value="INTEGRASE"/>
    <property type="match status" value="1"/>
</dbReference>
<dbReference type="InterPro" id="IPR001584">
    <property type="entry name" value="Integrase_cat-core"/>
</dbReference>
<dbReference type="InterPro" id="IPR052160">
    <property type="entry name" value="Gypsy_RT_Integrase-like"/>
</dbReference>
<dbReference type="Proteomes" id="UP001174677">
    <property type="component" value="Unassembled WGS sequence"/>
</dbReference>
<dbReference type="InterPro" id="IPR012337">
    <property type="entry name" value="RNaseH-like_sf"/>
</dbReference>
<dbReference type="SUPFAM" id="SSF53098">
    <property type="entry name" value="Ribonuclease H-like"/>
    <property type="match status" value="1"/>
</dbReference>
<feature type="domain" description="Integrase catalytic" evidence="1">
    <location>
        <begin position="1"/>
        <end position="95"/>
    </location>
</feature>
<keyword evidence="3" id="KW-1185">Reference proteome</keyword>
<comment type="caution">
    <text evidence="2">The sequence shown here is derived from an EMBL/GenBank/DDBJ whole genome shotgun (WGS) entry which is preliminary data.</text>
</comment>
<proteinExistence type="predicted"/>
<evidence type="ECO:0000313" key="3">
    <source>
        <dbReference type="Proteomes" id="UP001174677"/>
    </source>
</evidence>
<gene>
    <name evidence="2" type="ORF">P3X46_033844</name>
</gene>
<dbReference type="Gene3D" id="3.30.420.10">
    <property type="entry name" value="Ribonuclease H-like superfamily/Ribonuclease H"/>
    <property type="match status" value="1"/>
</dbReference>
<accession>A0ABQ9K9P4</accession>
<organism evidence="2 3">
    <name type="scientific">Hevea brasiliensis</name>
    <name type="common">Para rubber tree</name>
    <name type="synonym">Siphonia brasiliensis</name>
    <dbReference type="NCBI Taxonomy" id="3981"/>
    <lineage>
        <taxon>Eukaryota</taxon>
        <taxon>Viridiplantae</taxon>
        <taxon>Streptophyta</taxon>
        <taxon>Embryophyta</taxon>
        <taxon>Tracheophyta</taxon>
        <taxon>Spermatophyta</taxon>
        <taxon>Magnoliopsida</taxon>
        <taxon>eudicotyledons</taxon>
        <taxon>Gunneridae</taxon>
        <taxon>Pentapetalae</taxon>
        <taxon>rosids</taxon>
        <taxon>fabids</taxon>
        <taxon>Malpighiales</taxon>
        <taxon>Euphorbiaceae</taxon>
        <taxon>Crotonoideae</taxon>
        <taxon>Micrandreae</taxon>
        <taxon>Hevea</taxon>
    </lineage>
</organism>
<reference evidence="2 3" key="1">
    <citation type="journal article" date="2023" name="Plant Biotechnol. J.">
        <title>Chromosome-level wild Hevea brasiliensis genome provides new tools for genomic-assisted breeding and valuable loci to elevate rubber yield.</title>
        <authorList>
            <person name="Cheng H."/>
            <person name="Song X."/>
            <person name="Hu Y."/>
            <person name="Wu T."/>
            <person name="Yang Q."/>
            <person name="An Z."/>
            <person name="Feng S."/>
            <person name="Deng Z."/>
            <person name="Wu W."/>
            <person name="Zeng X."/>
            <person name="Tu M."/>
            <person name="Wang X."/>
            <person name="Huang H."/>
        </authorList>
    </citation>
    <scope>NUCLEOTIDE SEQUENCE [LARGE SCALE GENOMIC DNA]</scope>
    <source>
        <strain evidence="2">MT/VB/25A 57/8</strain>
    </source>
</reference>
<name>A0ABQ9K9P4_HEVBR</name>
<evidence type="ECO:0000259" key="1">
    <source>
        <dbReference type="PROSITE" id="PS50994"/>
    </source>
</evidence>